<evidence type="ECO:0000256" key="3">
    <source>
        <dbReference type="ARBA" id="ARBA00022692"/>
    </source>
</evidence>
<keyword evidence="2" id="KW-1003">Cell membrane</keyword>
<dbReference type="EMBL" id="PPSW01000006">
    <property type="protein sequence ID" value="TLX48419.1"/>
    <property type="molecule type" value="Genomic_DNA"/>
</dbReference>
<dbReference type="Proteomes" id="UP000309186">
    <property type="component" value="Unassembled WGS sequence"/>
</dbReference>
<dbReference type="InterPro" id="IPR035681">
    <property type="entry name" value="ComA-like_MBL"/>
</dbReference>
<organism evidence="10 11">
    <name type="scientific">Pseudoalteromonas phenolica</name>
    <dbReference type="NCBI Taxonomy" id="161398"/>
    <lineage>
        <taxon>Bacteria</taxon>
        <taxon>Pseudomonadati</taxon>
        <taxon>Pseudomonadota</taxon>
        <taxon>Gammaproteobacteria</taxon>
        <taxon>Alteromonadales</taxon>
        <taxon>Pseudoalteromonadaceae</taxon>
        <taxon>Pseudoalteromonas</taxon>
    </lineage>
</organism>
<dbReference type="GO" id="GO:0005886">
    <property type="term" value="C:plasma membrane"/>
    <property type="evidence" value="ECO:0007669"/>
    <property type="project" value="UniProtKB-SubCell"/>
</dbReference>
<evidence type="ECO:0000256" key="6">
    <source>
        <dbReference type="SAM" id="Phobius"/>
    </source>
</evidence>
<dbReference type="InterPro" id="IPR001279">
    <property type="entry name" value="Metallo-B-lactamas"/>
</dbReference>
<dbReference type="PROSITE" id="PS51257">
    <property type="entry name" value="PROKAR_LIPOPROTEIN"/>
    <property type="match status" value="1"/>
</dbReference>
<dbReference type="SUPFAM" id="SSF56281">
    <property type="entry name" value="Metallo-hydrolase/oxidoreductase"/>
    <property type="match status" value="1"/>
</dbReference>
<gene>
    <name evidence="10" type="ORF">C1E24_02930</name>
</gene>
<feature type="transmembrane region" description="Helical" evidence="6">
    <location>
        <begin position="294"/>
        <end position="319"/>
    </location>
</feature>
<evidence type="ECO:0000313" key="10">
    <source>
        <dbReference type="EMBL" id="TLX48419.1"/>
    </source>
</evidence>
<dbReference type="InterPro" id="IPR052159">
    <property type="entry name" value="Competence_DNA_uptake"/>
</dbReference>
<evidence type="ECO:0000256" key="4">
    <source>
        <dbReference type="ARBA" id="ARBA00022989"/>
    </source>
</evidence>
<dbReference type="PANTHER" id="PTHR30619:SF1">
    <property type="entry name" value="RECOMBINATION PROTEIN 2"/>
    <property type="match status" value="1"/>
</dbReference>
<feature type="transmembrane region" description="Helical" evidence="6">
    <location>
        <begin position="377"/>
        <end position="398"/>
    </location>
</feature>
<feature type="transmembrane region" description="Helical" evidence="6">
    <location>
        <begin position="349"/>
        <end position="365"/>
    </location>
</feature>
<proteinExistence type="predicted"/>
<dbReference type="Pfam" id="PF00753">
    <property type="entry name" value="Lactamase_B"/>
    <property type="match status" value="1"/>
</dbReference>
<dbReference type="InterPro" id="IPR025405">
    <property type="entry name" value="DUF4131"/>
</dbReference>
<feature type="transmembrane region" description="Helical" evidence="6">
    <location>
        <begin position="37"/>
        <end position="70"/>
    </location>
</feature>
<feature type="transmembrane region" description="Helical" evidence="6">
    <location>
        <begin position="12"/>
        <end position="31"/>
    </location>
</feature>
<dbReference type="PANTHER" id="PTHR30619">
    <property type="entry name" value="DNA INTERNALIZATION/COMPETENCE PROTEIN COMEC/REC2"/>
    <property type="match status" value="1"/>
</dbReference>
<sequence length="759" mass="87062">MDRLFWHNKQPYTSMLMCWGFLYGCVQAVFYFHTWQFYSSLIFLIVMCCYFKPIFNLLLGFIFAIFVVVLQSELFYSYESDKRVLNEASEIKGIVTKVISPHKNSLVELKLIAINNQKIPFYKSVKAQLAVQAGVTDLNQGDLVTVKAKLKVFRTRKNKHSFDSELYAFKKQIYFKGTIKELEERTSAEKSLRQRYRDKTWEAFKEKELNWLYYGLSTGDKSRTPEKTKEHVIKLGIGHILAISGLHVGILVFICFYVVKGSAWMILSVFPISYQRFNLNKLYITLSLLISFQYIYLCGFPVSAIRAWLMVAIFSYIFLAGREVKVVQMLTYALVVVLLLNPFSLHDPGLYLSFIGFATVVGVLNKTKAPSFFSNPIIRLLLIQFALLISLAPLSIFYFNGVSIVGLLVNLCVIPLLSMVIFPYIILCLLIKGVSSNIDFLFVDYLLSAGLDMTTHYLLDYAWLKWSEVSLETLVLFYLFAMLLLIKHFRVFSLVPAFSFVSSYAVSKPLWQVDVMDVGHGTSVLVASDNHALLYDLGAKYFNFYSLFERVTLPEIKARGLHLRHTIISHDDKDHSGGLDELYAFDNFTSLRTFHDGEPLNFCHIQNIKMQNINIQTIWPIKTMDSDNNNSCVAKVTGPSGSILLTGDIEIEAESRLVEQYGQRLQSNILLVPHHGSKTSSSAELLEAVKPEIGLISRNYFSPWHLPHKTVKDRYSSQNIKLIDTALSGQITIKFFEDTYTVEQARENTNFWVKHRYRF</sequence>
<evidence type="ECO:0000313" key="11">
    <source>
        <dbReference type="Proteomes" id="UP000309186"/>
    </source>
</evidence>
<dbReference type="NCBIfam" id="TIGR00361">
    <property type="entry name" value="ComEC_Rec2"/>
    <property type="match status" value="1"/>
</dbReference>
<dbReference type="NCBIfam" id="TIGR00360">
    <property type="entry name" value="ComEC_N-term"/>
    <property type="match status" value="1"/>
</dbReference>
<evidence type="ECO:0000256" key="1">
    <source>
        <dbReference type="ARBA" id="ARBA00004651"/>
    </source>
</evidence>
<feature type="domain" description="Metallo-beta-lactamase" evidence="7">
    <location>
        <begin position="517"/>
        <end position="696"/>
    </location>
</feature>
<comment type="caution">
    <text evidence="10">The sequence shown here is derived from an EMBL/GenBank/DDBJ whole genome shotgun (WGS) entry which is preliminary data.</text>
</comment>
<comment type="subcellular location">
    <subcellularLocation>
        <location evidence="1">Cell membrane</location>
        <topology evidence="1">Multi-pass membrane protein</topology>
    </subcellularLocation>
</comment>
<evidence type="ECO:0000259" key="7">
    <source>
        <dbReference type="Pfam" id="PF00753"/>
    </source>
</evidence>
<dbReference type="Pfam" id="PF13567">
    <property type="entry name" value="DUF4131"/>
    <property type="match status" value="1"/>
</dbReference>
<protein>
    <submittedName>
        <fullName evidence="10">DNA internalization-related competence protein ComEC/Rec2</fullName>
    </submittedName>
</protein>
<feature type="domain" description="DUF4131" evidence="9">
    <location>
        <begin position="37"/>
        <end position="181"/>
    </location>
</feature>
<feature type="transmembrane region" description="Helical" evidence="6">
    <location>
        <begin position="404"/>
        <end position="430"/>
    </location>
</feature>
<dbReference type="OrthoDB" id="9761531at2"/>
<feature type="domain" description="ComEC/Rec2-related protein" evidence="8">
    <location>
        <begin position="216"/>
        <end position="487"/>
    </location>
</feature>
<keyword evidence="5 6" id="KW-0472">Membrane</keyword>
<dbReference type="Gene3D" id="3.60.15.10">
    <property type="entry name" value="Ribonuclease Z/Hydroxyacylglutathione hydrolase-like"/>
    <property type="match status" value="2"/>
</dbReference>
<feature type="transmembrane region" description="Helical" evidence="6">
    <location>
        <begin position="469"/>
        <end position="486"/>
    </location>
</feature>
<evidence type="ECO:0000259" key="9">
    <source>
        <dbReference type="Pfam" id="PF13567"/>
    </source>
</evidence>
<feature type="transmembrane region" description="Helical" evidence="6">
    <location>
        <begin position="326"/>
        <end position="343"/>
    </location>
</feature>
<dbReference type="GO" id="GO:0030420">
    <property type="term" value="P:establishment of competence for transformation"/>
    <property type="evidence" value="ECO:0007669"/>
    <property type="project" value="InterPro"/>
</dbReference>
<evidence type="ECO:0000256" key="5">
    <source>
        <dbReference type="ARBA" id="ARBA00023136"/>
    </source>
</evidence>
<dbReference type="Pfam" id="PF03772">
    <property type="entry name" value="Competence"/>
    <property type="match status" value="1"/>
</dbReference>
<dbReference type="InterPro" id="IPR004797">
    <property type="entry name" value="Competence_ComEC/Rec2"/>
</dbReference>
<keyword evidence="4 6" id="KW-1133">Transmembrane helix</keyword>
<dbReference type="AlphaFoldDB" id="A0A5R9Q7Y9"/>
<evidence type="ECO:0000256" key="2">
    <source>
        <dbReference type="ARBA" id="ARBA00022475"/>
    </source>
</evidence>
<reference evidence="10 11" key="1">
    <citation type="submission" date="2018-01" db="EMBL/GenBank/DDBJ databases">
        <title>Co-occurrence of chitin degradation, pigmentation and bioactivity in marine Pseudoalteromonas.</title>
        <authorList>
            <person name="Paulsen S."/>
            <person name="Gram L."/>
            <person name="Machado H."/>
        </authorList>
    </citation>
    <scope>NUCLEOTIDE SEQUENCE [LARGE SCALE GENOMIC DNA]</scope>
    <source>
        <strain evidence="10 11">S3663</strain>
    </source>
</reference>
<name>A0A5R9Q7Y9_9GAMM</name>
<accession>A0A5R9Q7Y9</accession>
<feature type="transmembrane region" description="Helical" evidence="6">
    <location>
        <begin position="237"/>
        <end position="259"/>
    </location>
</feature>
<dbReference type="InterPro" id="IPR036866">
    <property type="entry name" value="RibonucZ/Hydroxyglut_hydro"/>
</dbReference>
<keyword evidence="3 6" id="KW-0812">Transmembrane</keyword>
<evidence type="ECO:0000259" key="8">
    <source>
        <dbReference type="Pfam" id="PF03772"/>
    </source>
</evidence>
<dbReference type="CDD" id="cd07731">
    <property type="entry name" value="ComA-like_MBL-fold"/>
    <property type="match status" value="1"/>
</dbReference>
<dbReference type="InterPro" id="IPR004477">
    <property type="entry name" value="ComEC_N"/>
</dbReference>